<accession>A0A9P1DBU4</accession>
<reference evidence="10" key="2">
    <citation type="submission" date="2024-04" db="EMBL/GenBank/DDBJ databases">
        <authorList>
            <person name="Chen Y."/>
            <person name="Shah S."/>
            <person name="Dougan E. K."/>
            <person name="Thang M."/>
            <person name="Chan C."/>
        </authorList>
    </citation>
    <scope>NUCLEOTIDE SEQUENCE [LARGE SCALE GENOMIC DNA]</scope>
</reference>
<protein>
    <recommendedName>
        <fullName evidence="8">GOLD domain-containing protein</fullName>
    </recommendedName>
</protein>
<dbReference type="EMBL" id="CAMXCT020003857">
    <property type="protein sequence ID" value="CAL1159945.1"/>
    <property type="molecule type" value="Genomic_DNA"/>
</dbReference>
<evidence type="ECO:0000256" key="1">
    <source>
        <dbReference type="ARBA" id="ARBA00004479"/>
    </source>
</evidence>
<evidence type="ECO:0000256" key="3">
    <source>
        <dbReference type="ARBA" id="ARBA00022692"/>
    </source>
</evidence>
<keyword evidence="5 7" id="KW-1133">Transmembrane helix</keyword>
<feature type="transmembrane region" description="Helical" evidence="7">
    <location>
        <begin position="393"/>
        <end position="413"/>
    </location>
</feature>
<dbReference type="InterPro" id="IPR015720">
    <property type="entry name" value="Emp24-like"/>
</dbReference>
<dbReference type="Pfam" id="PF01105">
    <property type="entry name" value="EMP24_GP25L"/>
    <property type="match status" value="1"/>
</dbReference>
<dbReference type="InterPro" id="IPR009038">
    <property type="entry name" value="GOLD_dom"/>
</dbReference>
<evidence type="ECO:0000256" key="5">
    <source>
        <dbReference type="ARBA" id="ARBA00022989"/>
    </source>
</evidence>
<dbReference type="EMBL" id="CAMXCT010003857">
    <property type="protein sequence ID" value="CAI4006570.1"/>
    <property type="molecule type" value="Genomic_DNA"/>
</dbReference>
<comment type="subcellular location">
    <subcellularLocation>
        <location evidence="1">Membrane</location>
        <topology evidence="1">Single-pass type I membrane protein</topology>
    </subcellularLocation>
</comment>
<evidence type="ECO:0000256" key="4">
    <source>
        <dbReference type="ARBA" id="ARBA00022729"/>
    </source>
</evidence>
<keyword evidence="6 7" id="KW-0472">Membrane</keyword>
<dbReference type="EMBL" id="CAMXCT030003857">
    <property type="protein sequence ID" value="CAL4793882.1"/>
    <property type="molecule type" value="Genomic_DNA"/>
</dbReference>
<dbReference type="PROSITE" id="PS50866">
    <property type="entry name" value="GOLD"/>
    <property type="match status" value="1"/>
</dbReference>
<dbReference type="SMART" id="SM01190">
    <property type="entry name" value="EMP24_GP25L"/>
    <property type="match status" value="1"/>
</dbReference>
<organism evidence="9">
    <name type="scientific">Cladocopium goreaui</name>
    <dbReference type="NCBI Taxonomy" id="2562237"/>
    <lineage>
        <taxon>Eukaryota</taxon>
        <taxon>Sar</taxon>
        <taxon>Alveolata</taxon>
        <taxon>Dinophyceae</taxon>
        <taxon>Suessiales</taxon>
        <taxon>Symbiodiniaceae</taxon>
        <taxon>Cladocopium</taxon>
    </lineage>
</organism>
<dbReference type="OrthoDB" id="408554at2759"/>
<comment type="similarity">
    <text evidence="2">Belongs to the EMP24/GP25L family.</text>
</comment>
<feature type="domain" description="GOLD" evidence="8">
    <location>
        <begin position="247"/>
        <end position="334"/>
    </location>
</feature>
<evidence type="ECO:0000313" key="10">
    <source>
        <dbReference type="EMBL" id="CAL1159945.1"/>
    </source>
</evidence>
<proteinExistence type="inferred from homology"/>
<keyword evidence="3 7" id="KW-0812">Transmembrane</keyword>
<reference evidence="9" key="1">
    <citation type="submission" date="2022-10" db="EMBL/GenBank/DDBJ databases">
        <authorList>
            <person name="Chen Y."/>
            <person name="Dougan E. K."/>
            <person name="Chan C."/>
            <person name="Rhodes N."/>
            <person name="Thang M."/>
        </authorList>
    </citation>
    <scope>NUCLEOTIDE SEQUENCE</scope>
</reference>
<evidence type="ECO:0000256" key="6">
    <source>
        <dbReference type="ARBA" id="ARBA00023136"/>
    </source>
</evidence>
<dbReference type="AlphaFoldDB" id="A0A9P1DBU4"/>
<dbReference type="Proteomes" id="UP001152797">
    <property type="component" value="Unassembled WGS sequence"/>
</dbReference>
<name>A0A9P1DBU4_9DINO</name>
<evidence type="ECO:0000256" key="2">
    <source>
        <dbReference type="ARBA" id="ARBA00007104"/>
    </source>
</evidence>
<keyword evidence="11" id="KW-1185">Reference proteome</keyword>
<evidence type="ECO:0000256" key="7">
    <source>
        <dbReference type="SAM" id="Phobius"/>
    </source>
</evidence>
<dbReference type="PANTHER" id="PTHR22811">
    <property type="entry name" value="TRANSMEMBRANE EMP24 DOMAIN-CONTAINING PROTEIN"/>
    <property type="match status" value="1"/>
</dbReference>
<gene>
    <name evidence="9" type="ORF">C1SCF055_LOCUS32201</name>
</gene>
<dbReference type="GO" id="GO:0016020">
    <property type="term" value="C:membrane"/>
    <property type="evidence" value="ECO:0007669"/>
    <property type="project" value="UniProtKB-SubCell"/>
</dbReference>
<comment type="caution">
    <text evidence="9">The sequence shown here is derived from an EMBL/GenBank/DDBJ whole genome shotgun (WGS) entry which is preliminary data.</text>
</comment>
<sequence>MAKAKPSDIVGWYDLSWSGGSFPICFRPAGVFFCPKFQQPARWELEDDVIKIDWKRFGKYELKFHAETKSMEGNALPKSDDEKNWRKAAFSHALSPVEVLLLGDGAGSEWDFEWSGGKFPVKFKADGFNHFQCDEFPAHAHWSLEGDVVRINWADFGNYDMKVNTSESTMDGSMVGGDAAKDWRKAKFLRNLLFRSFGVRQRSAADGDQRHQPVRPPGCRMRRVLLFLACLRLPVEAAYFTLHEGEEKCFVETVPQHQVLTVKYRHAENPGVECMVVFKDPQQKQVFSKRVGHEDSEQGRTAYMTQQRGDHRICVQCTASRWFEKTALKWELSIDMGDTDFTKSPATKGNVKGVERWVLSTLARAEAVSAENEYERTTEMEFRDASELVNRHVVWVALFIMAMEGGLVLWQVSHMKEFFRREKLIP</sequence>
<keyword evidence="4" id="KW-0732">Signal</keyword>
<evidence type="ECO:0000313" key="11">
    <source>
        <dbReference type="Proteomes" id="UP001152797"/>
    </source>
</evidence>
<evidence type="ECO:0000313" key="9">
    <source>
        <dbReference type="EMBL" id="CAI4006570.1"/>
    </source>
</evidence>
<evidence type="ECO:0000259" key="8">
    <source>
        <dbReference type="PROSITE" id="PS50866"/>
    </source>
</evidence>